<accession>A0A2V3Q1K4</accession>
<dbReference type="SUPFAM" id="SSF56925">
    <property type="entry name" value="OMPA-like"/>
    <property type="match status" value="1"/>
</dbReference>
<reference evidence="4 5" key="1">
    <citation type="submission" date="2018-03" db="EMBL/GenBank/DDBJ databases">
        <title>Genomic Encyclopedia of Archaeal and Bacterial Type Strains, Phase II (KMG-II): from individual species to whole genera.</title>
        <authorList>
            <person name="Goeker M."/>
        </authorList>
    </citation>
    <scope>NUCLEOTIDE SEQUENCE [LARGE SCALE GENOMIC DNA]</scope>
    <source>
        <strain evidence="4 5">DSM 100214</strain>
    </source>
</reference>
<dbReference type="Gene3D" id="2.40.160.20">
    <property type="match status" value="1"/>
</dbReference>
<dbReference type="RefSeq" id="WP_110309147.1">
    <property type="nucleotide sequence ID" value="NZ_QICL01000001.1"/>
</dbReference>
<dbReference type="InterPro" id="IPR011250">
    <property type="entry name" value="OMP/PagP_B-barrel"/>
</dbReference>
<protein>
    <submittedName>
        <fullName evidence="4">Outer membrane protein with beta-barrel domain</fullName>
    </submittedName>
</protein>
<evidence type="ECO:0000259" key="3">
    <source>
        <dbReference type="Pfam" id="PF13505"/>
    </source>
</evidence>
<evidence type="ECO:0000313" key="4">
    <source>
        <dbReference type="EMBL" id="PXV69195.1"/>
    </source>
</evidence>
<feature type="domain" description="Outer membrane protein beta-barrel" evidence="3">
    <location>
        <begin position="6"/>
        <end position="164"/>
    </location>
</feature>
<dbReference type="Proteomes" id="UP000247973">
    <property type="component" value="Unassembled WGS sequence"/>
</dbReference>
<dbReference type="OrthoDB" id="1163183at2"/>
<proteinExistence type="predicted"/>
<keyword evidence="5" id="KW-1185">Reference proteome</keyword>
<feature type="signal peptide" evidence="2">
    <location>
        <begin position="1"/>
        <end position="19"/>
    </location>
</feature>
<dbReference type="EMBL" id="QICL01000001">
    <property type="protein sequence ID" value="PXV69195.1"/>
    <property type="molecule type" value="Genomic_DNA"/>
</dbReference>
<keyword evidence="1 2" id="KW-0732">Signal</keyword>
<evidence type="ECO:0000313" key="5">
    <source>
        <dbReference type="Proteomes" id="UP000247973"/>
    </source>
</evidence>
<evidence type="ECO:0000256" key="1">
    <source>
        <dbReference type="ARBA" id="ARBA00022729"/>
    </source>
</evidence>
<comment type="caution">
    <text evidence="4">The sequence shown here is derived from an EMBL/GenBank/DDBJ whole genome shotgun (WGS) entry which is preliminary data.</text>
</comment>
<dbReference type="Pfam" id="PF13505">
    <property type="entry name" value="OMP_b-brl"/>
    <property type="match status" value="1"/>
</dbReference>
<gene>
    <name evidence="4" type="ORF">CLV62_101464</name>
</gene>
<organism evidence="4 5">
    <name type="scientific">Dysgonomonas alginatilytica</name>
    <dbReference type="NCBI Taxonomy" id="1605892"/>
    <lineage>
        <taxon>Bacteria</taxon>
        <taxon>Pseudomonadati</taxon>
        <taxon>Bacteroidota</taxon>
        <taxon>Bacteroidia</taxon>
        <taxon>Bacteroidales</taxon>
        <taxon>Dysgonomonadaceae</taxon>
        <taxon>Dysgonomonas</taxon>
    </lineage>
</organism>
<dbReference type="AlphaFoldDB" id="A0A2V3Q1K4"/>
<sequence>MKKLLLAVAFVAGTLGAFAQSEKGEKSLIGNIGYQSNAERFMLGVQGRYVIAENIRLAPDVMFFFPKNKVTGLDINVNVHYVFNVDQNLSVYPLAGIAMQNNRFSGRTVGGEKFGSNGYTDFGFNLGAGAGYDLASNRFVNFELKYTFGDADCMVVALGYGVKF</sequence>
<dbReference type="InterPro" id="IPR027385">
    <property type="entry name" value="Beta-barrel_OMP"/>
</dbReference>
<evidence type="ECO:0000256" key="2">
    <source>
        <dbReference type="SAM" id="SignalP"/>
    </source>
</evidence>
<name>A0A2V3Q1K4_9BACT</name>
<feature type="chain" id="PRO_5015854763" evidence="2">
    <location>
        <begin position="20"/>
        <end position="164"/>
    </location>
</feature>